<dbReference type="STRING" id="1291743.LOSG293_660020"/>
<dbReference type="NCBIfam" id="TIGR04450">
    <property type="entry name" value="Gpos_C8_like"/>
    <property type="match status" value="1"/>
</dbReference>
<dbReference type="OrthoDB" id="2284646at2"/>
<dbReference type="EMBL" id="BBJM01000066">
    <property type="protein sequence ID" value="GAK48769.1"/>
    <property type="molecule type" value="Genomic_DNA"/>
</dbReference>
<dbReference type="AlphaFoldDB" id="A0A081BL51"/>
<sequence length="235" mass="25402">MSKAKHFKKIFIGLLMCSVTVLLGSFLFPINGSAKTRVGSYYHNLNTELKYSNLSAKVSSLSSSNAQQDVSNLNKSEKINNYLNNIKKRGYTNDQDAVTPYNYRATSSVDPSISTDVVYNVYKNNDKNTTILTQTVVDKSNNKVVSFSAEQGTTKSTSPKTEFSASNNELNQINILAKKKTKHFKFHGKEFSCGMAGVLACGSYCAVWAAVNGIAGLACAVVCGAASEGACAMNH</sequence>
<name>A0A081BL51_9LACO</name>
<dbReference type="RefSeq" id="WP_034529865.1">
    <property type="nucleotide sequence ID" value="NZ_BBJM01000066.1"/>
</dbReference>
<reference evidence="1" key="1">
    <citation type="journal article" date="2014" name="Genome Announc.">
        <title>Draft Genome Sequence of Lactobacillus oryzae Strain SG293T.</title>
        <authorList>
            <person name="Tanizawa Y."/>
            <person name="Fujisawa T."/>
            <person name="Mochizuki T."/>
            <person name="Kaminuma E."/>
            <person name="Nakamura Y."/>
            <person name="Tohno M."/>
        </authorList>
    </citation>
    <scope>NUCLEOTIDE SEQUENCE [LARGE SCALE GENOMIC DNA]</scope>
    <source>
        <strain evidence="1">SG293</strain>
    </source>
</reference>
<dbReference type="Proteomes" id="UP000028700">
    <property type="component" value="Unassembled WGS sequence"/>
</dbReference>
<comment type="caution">
    <text evidence="1">The sequence shown here is derived from an EMBL/GenBank/DDBJ whole genome shotgun (WGS) entry which is preliminary data.</text>
</comment>
<protein>
    <submittedName>
        <fullName evidence="1">Uncharacterized protein</fullName>
    </submittedName>
</protein>
<accession>A0A081BL51</accession>
<evidence type="ECO:0000313" key="2">
    <source>
        <dbReference type="Proteomes" id="UP000028700"/>
    </source>
</evidence>
<organism evidence="1 2">
    <name type="scientific">Secundilactobacillus oryzae JCM 18671</name>
    <dbReference type="NCBI Taxonomy" id="1291743"/>
    <lineage>
        <taxon>Bacteria</taxon>
        <taxon>Bacillati</taxon>
        <taxon>Bacillota</taxon>
        <taxon>Bacilli</taxon>
        <taxon>Lactobacillales</taxon>
        <taxon>Lactobacillaceae</taxon>
        <taxon>Secundilactobacillus</taxon>
    </lineage>
</organism>
<evidence type="ECO:0000313" key="1">
    <source>
        <dbReference type="EMBL" id="GAK48769.1"/>
    </source>
</evidence>
<keyword evidence="2" id="KW-1185">Reference proteome</keyword>
<dbReference type="InterPro" id="IPR031032">
    <property type="entry name" value="Gpos_C8-like"/>
</dbReference>
<gene>
    <name evidence="1" type="ORF">LOSG293_660020</name>
</gene>
<proteinExistence type="predicted"/>